<sequence>MRKTLILLAASAAAVAAPALAQLDTGVAGQVGGSVDPGRVAGGVVQDVTQPVGGVVDQVDQTANDAIGSTDLKLAAREDVRAGANVTDSKGNSIGTVQSIDGDNAVVVSDGKLYNIPLSALYSHAAGTAHGLVTKLPKAELEARGAAAAETDAANPGR</sequence>
<dbReference type="RefSeq" id="WP_079638523.1">
    <property type="nucleotide sequence ID" value="NZ_FUYP01000010.1"/>
</dbReference>
<keyword evidence="3" id="KW-1185">Reference proteome</keyword>
<dbReference type="AlphaFoldDB" id="A0A1T5CHA3"/>
<accession>A0A1T5CHA3</accession>
<evidence type="ECO:0000313" key="2">
    <source>
        <dbReference type="EMBL" id="SKB58814.1"/>
    </source>
</evidence>
<gene>
    <name evidence="2" type="ORF">SAMN06295937_101073</name>
</gene>
<protein>
    <recommendedName>
        <fullName evidence="4">PRC-barrel domain-containing protein</fullName>
    </recommendedName>
</protein>
<feature type="signal peptide" evidence="1">
    <location>
        <begin position="1"/>
        <end position="21"/>
    </location>
</feature>
<reference evidence="3" key="1">
    <citation type="submission" date="2017-02" db="EMBL/GenBank/DDBJ databases">
        <authorList>
            <person name="Varghese N."/>
            <person name="Submissions S."/>
        </authorList>
    </citation>
    <scope>NUCLEOTIDE SEQUENCE [LARGE SCALE GENOMIC DNA]</scope>
    <source>
        <strain evidence="3">R11H</strain>
    </source>
</reference>
<proteinExistence type="predicted"/>
<dbReference type="OrthoDB" id="7450188at2"/>
<name>A0A1T5CHA3_9SPHN</name>
<evidence type="ECO:0000313" key="3">
    <source>
        <dbReference type="Proteomes" id="UP000190044"/>
    </source>
</evidence>
<keyword evidence="1" id="KW-0732">Signal</keyword>
<feature type="chain" id="PRO_5010558101" description="PRC-barrel domain-containing protein" evidence="1">
    <location>
        <begin position="22"/>
        <end position="158"/>
    </location>
</feature>
<dbReference type="Proteomes" id="UP000190044">
    <property type="component" value="Unassembled WGS sequence"/>
</dbReference>
<evidence type="ECO:0000256" key="1">
    <source>
        <dbReference type="SAM" id="SignalP"/>
    </source>
</evidence>
<dbReference type="EMBL" id="FUYP01000010">
    <property type="protein sequence ID" value="SKB58814.1"/>
    <property type="molecule type" value="Genomic_DNA"/>
</dbReference>
<organism evidence="2 3">
    <name type="scientific">Sphingopyxis flava</name>
    <dbReference type="NCBI Taxonomy" id="1507287"/>
    <lineage>
        <taxon>Bacteria</taxon>
        <taxon>Pseudomonadati</taxon>
        <taxon>Pseudomonadota</taxon>
        <taxon>Alphaproteobacteria</taxon>
        <taxon>Sphingomonadales</taxon>
        <taxon>Sphingomonadaceae</taxon>
        <taxon>Sphingopyxis</taxon>
    </lineage>
</organism>
<evidence type="ECO:0008006" key="4">
    <source>
        <dbReference type="Google" id="ProtNLM"/>
    </source>
</evidence>